<dbReference type="InterPro" id="IPR036397">
    <property type="entry name" value="RNaseH_sf"/>
</dbReference>
<comment type="subunit">
    <text evidence="12">Monomer. Interacts with ssb (via C-terminus); this interaction stimulates the exonuclease activity by recruiting the enzyme to its substrate.</text>
</comment>
<dbReference type="Gene3D" id="3.30.420.10">
    <property type="entry name" value="Ribonuclease H-like superfamily/Ribonuclease H"/>
    <property type="match status" value="1"/>
</dbReference>
<dbReference type="Pfam" id="PF08411">
    <property type="entry name" value="ExoI_SH3"/>
    <property type="match status" value="1"/>
</dbReference>
<dbReference type="InterPro" id="IPR012337">
    <property type="entry name" value="RNaseH-like_sf"/>
</dbReference>
<dbReference type="PIRSF" id="PIRSF000977">
    <property type="entry name" value="Exodeoxyribonuclease_I"/>
    <property type="match status" value="1"/>
</dbReference>
<keyword evidence="9 15" id="KW-0460">Magnesium</keyword>
<dbReference type="InterPro" id="IPR013620">
    <property type="entry name" value="Exonuc_1_SH3"/>
</dbReference>
<dbReference type="PANTHER" id="PTHR11046">
    <property type="entry name" value="OLIGORIBONUCLEASE, MITOCHONDRIAL"/>
    <property type="match status" value="1"/>
</dbReference>
<keyword evidence="5 15" id="KW-0479">Metal-binding</keyword>
<dbReference type="InterPro" id="IPR038649">
    <property type="entry name" value="EXOI_SH3_sf"/>
</dbReference>
<keyword evidence="4 13" id="KW-0540">Nuclease</keyword>
<feature type="binding site" evidence="14">
    <location>
        <position position="159"/>
    </location>
    <ligand>
        <name>substrate</name>
    </ligand>
</feature>
<evidence type="ECO:0000256" key="14">
    <source>
        <dbReference type="PIRSR" id="PIRSR000977-1"/>
    </source>
</evidence>
<evidence type="ECO:0000256" key="5">
    <source>
        <dbReference type="ARBA" id="ARBA00022723"/>
    </source>
</evidence>
<dbReference type="Pfam" id="PF26016">
    <property type="entry name" value="ExoI_C"/>
    <property type="match status" value="1"/>
</dbReference>
<dbReference type="EC" id="3.1.11.1" evidence="2 13"/>
<feature type="domain" description="ExoI SH3-like" evidence="16">
    <location>
        <begin position="196"/>
        <end position="354"/>
    </location>
</feature>
<evidence type="ECO:0000256" key="15">
    <source>
        <dbReference type="PIRSR" id="PIRSR000977-2"/>
    </source>
</evidence>
<evidence type="ECO:0000256" key="13">
    <source>
        <dbReference type="PIRNR" id="PIRNR000977"/>
    </source>
</evidence>
<dbReference type="Pfam" id="PF00929">
    <property type="entry name" value="RNase_T"/>
    <property type="match status" value="1"/>
</dbReference>
<evidence type="ECO:0000256" key="7">
    <source>
        <dbReference type="ARBA" id="ARBA00022801"/>
    </source>
</evidence>
<evidence type="ECO:0000256" key="8">
    <source>
        <dbReference type="ARBA" id="ARBA00022839"/>
    </source>
</evidence>
<dbReference type="HOGENOM" id="CLU_043508_1_1_6"/>
<dbReference type="GO" id="GO:0006281">
    <property type="term" value="P:DNA repair"/>
    <property type="evidence" value="ECO:0007669"/>
    <property type="project" value="UniProtKB-KW"/>
</dbReference>
<gene>
    <name evidence="18" type="primary">sbcB</name>
    <name evidence="18" type="ORF">OLEAN_C21650</name>
</gene>
<evidence type="ECO:0000256" key="12">
    <source>
        <dbReference type="ARBA" id="ARBA00046792"/>
    </source>
</evidence>
<dbReference type="SMART" id="SM00479">
    <property type="entry name" value="EXOIII"/>
    <property type="match status" value="1"/>
</dbReference>
<comment type="catalytic activity">
    <reaction evidence="1 13">
        <text>Exonucleolytic cleavage in the 3'- to 5'-direction to yield nucleoside 5'-phosphates.</text>
        <dbReference type="EC" id="3.1.11.1"/>
    </reaction>
</comment>
<evidence type="ECO:0000256" key="11">
    <source>
        <dbReference type="ARBA" id="ARBA00023204"/>
    </source>
</evidence>
<evidence type="ECO:0000313" key="18">
    <source>
        <dbReference type="EMBL" id="CCK76341.1"/>
    </source>
</evidence>
<proteinExistence type="predicted"/>
<evidence type="ECO:0000256" key="1">
    <source>
        <dbReference type="ARBA" id="ARBA00000563"/>
    </source>
</evidence>
<dbReference type="PANTHER" id="PTHR11046:SF11">
    <property type="entry name" value="EXODEOXYRIBONUCLEASE I"/>
    <property type="match status" value="1"/>
</dbReference>
<dbReference type="CDD" id="cd06138">
    <property type="entry name" value="ExoI_N"/>
    <property type="match status" value="1"/>
</dbReference>
<dbReference type="GO" id="GO:0008310">
    <property type="term" value="F:single-stranded DNA 3'-5' DNA exonuclease activity"/>
    <property type="evidence" value="ECO:0007669"/>
    <property type="project" value="UniProtKB-EC"/>
</dbReference>
<evidence type="ECO:0000259" key="16">
    <source>
        <dbReference type="PROSITE" id="PS51784"/>
    </source>
</evidence>
<keyword evidence="10" id="KW-0238">DNA-binding</keyword>
<dbReference type="InterPro" id="IPR022894">
    <property type="entry name" value="Oligoribonuclease"/>
</dbReference>
<dbReference type="AlphaFoldDB" id="R4YMV9"/>
<feature type="binding site" evidence="15">
    <location>
        <position position="180"/>
    </location>
    <ligand>
        <name>Mg(2+)</name>
        <dbReference type="ChEBI" id="CHEBI:18420"/>
        <label>2</label>
    </ligand>
</feature>
<dbReference type="FunFam" id="3.30.420.10:FF:000033">
    <property type="entry name" value="Exodeoxyribonuclease I"/>
    <property type="match status" value="1"/>
</dbReference>
<dbReference type="SUPFAM" id="SSF53098">
    <property type="entry name" value="Ribonuclease H-like"/>
    <property type="match status" value="1"/>
</dbReference>
<evidence type="ECO:0000256" key="4">
    <source>
        <dbReference type="ARBA" id="ARBA00022722"/>
    </source>
</evidence>
<dbReference type="GO" id="GO:0046872">
    <property type="term" value="F:metal ion binding"/>
    <property type="evidence" value="ECO:0007669"/>
    <property type="project" value="UniProtKB-KW"/>
</dbReference>
<dbReference type="InterPro" id="IPR058561">
    <property type="entry name" value="Exonuc_1_C"/>
</dbReference>
<evidence type="ECO:0000256" key="3">
    <source>
        <dbReference type="ARBA" id="ARBA00019900"/>
    </source>
</evidence>
<dbReference type="Gene3D" id="3.30.1520.20">
    <property type="entry name" value="Exonuclease ExoI, domain 2"/>
    <property type="match status" value="1"/>
</dbReference>
<dbReference type="PROSITE" id="PS51784">
    <property type="entry name" value="EXOI_SH3"/>
    <property type="match status" value="1"/>
</dbReference>
<feature type="domain" description="ExoI C-terminal" evidence="17">
    <location>
        <begin position="357"/>
        <end position="478"/>
    </location>
</feature>
<keyword evidence="11 13" id="KW-0234">DNA repair</keyword>
<dbReference type="KEGG" id="oai:OLEAN_C21650"/>
<feature type="binding site" evidence="15">
    <location>
        <position position="11"/>
    </location>
    <ligand>
        <name>Mg(2+)</name>
        <dbReference type="ChEBI" id="CHEBI:18420"/>
        <label>2</label>
    </ligand>
</feature>
<evidence type="ECO:0000256" key="2">
    <source>
        <dbReference type="ARBA" id="ARBA00012108"/>
    </source>
</evidence>
<dbReference type="Proteomes" id="UP000032749">
    <property type="component" value="Chromosome"/>
</dbReference>
<dbReference type="InterPro" id="IPR034747">
    <property type="entry name" value="EXOI_SH3"/>
</dbReference>
<comment type="cofactor">
    <cofactor evidence="15">
        <name>Mg(2+)</name>
        <dbReference type="ChEBI" id="CHEBI:18420"/>
    </cofactor>
    <text evidence="15">Binds 2 Mg(2+) ions per monomer.</text>
</comment>
<feature type="binding site" evidence="15">
    <location>
        <position position="9"/>
    </location>
    <ligand>
        <name>Mg(2+)</name>
        <dbReference type="ChEBI" id="CHEBI:18420"/>
        <label>1</label>
    </ligand>
</feature>
<sequence>MSQSILWYDYETFGADPSFDRPAQFAGIRTDENLNEIDEPVQFFCRPSPDYLPHPQALMITGITPQQCLQDGLPENEFIDQINQILSVPETCTAGYNSIRFDDEVTRYTLYRNFYDSYAREWQNGNSRWDILDVMRCAYALRPEGINWPKNAEGNVSFRLEDLTAANGIDLGKAHDAVVDVRATIAIAKLLLEKQPKLYRYLFEHRIKHKLASLVDIDHHKPLVHVSGMYGVDRGCMAIVVPICWHPTNKNSFIAFDLSTDPKSLAGLTIEQMQQRLFSKQADLPEGIERLGLKEVHINKSPVLAPAKTLTPDQAARWDISGDVLRENLATLKVLLAEDSSILTNLHGVYTQRDFAEKTDVDTMLYSGGFWSGQDKKAMAQIHATPPKSLASLKVQFQDPRGEEMFFRFRVRNYPEYMAEDDHERWAKHCMDSLLGNGPGLNFEQFSQALQQAAQDYQNDQDKMFVLQELQLYAESIYPDETY</sequence>
<evidence type="ECO:0000313" key="19">
    <source>
        <dbReference type="Proteomes" id="UP000032749"/>
    </source>
</evidence>
<accession>R4YMV9</accession>
<keyword evidence="19" id="KW-1185">Reference proteome</keyword>
<evidence type="ECO:0000256" key="6">
    <source>
        <dbReference type="ARBA" id="ARBA00022763"/>
    </source>
</evidence>
<name>R4YMV9_OLEAN</name>
<organism evidence="18 19">
    <name type="scientific">Oleispira antarctica RB-8</name>
    <dbReference type="NCBI Taxonomy" id="698738"/>
    <lineage>
        <taxon>Bacteria</taxon>
        <taxon>Pseudomonadati</taxon>
        <taxon>Pseudomonadota</taxon>
        <taxon>Gammaproteobacteria</taxon>
        <taxon>Oceanospirillales</taxon>
        <taxon>Oceanospirillaceae</taxon>
        <taxon>Oleispira</taxon>
    </lineage>
</organism>
<dbReference type="STRING" id="698738.OLEAN_C21650"/>
<dbReference type="Gene3D" id="1.20.1280.70">
    <property type="entry name" value="Exonuclease ExoI, domain 3"/>
    <property type="match status" value="1"/>
</dbReference>
<reference evidence="18 19" key="1">
    <citation type="journal article" date="2013" name="Nat. Commun.">
        <title>Genome sequence and functional genomic analysis of the oil-degrading bacterium Oleispira antarctica.</title>
        <authorList>
            <person name="Kube M."/>
            <person name="Chernikova T.N."/>
            <person name="Al-Ramahi Y."/>
            <person name="Beloqui A."/>
            <person name="Lopez-Cortez N."/>
            <person name="Guazzaroni M.E."/>
            <person name="Heipieper H.J."/>
            <person name="Klages S."/>
            <person name="Kotsyurbenko O.R."/>
            <person name="Langer I."/>
            <person name="Nechitaylo T.Y."/>
            <person name="Lunsdorf H."/>
            <person name="Fernandez M."/>
            <person name="Juarez S."/>
            <person name="Ciordia S."/>
            <person name="Singer A."/>
            <person name="Kagan O."/>
            <person name="Egorova O."/>
            <person name="Petit P.A."/>
            <person name="Stogios P."/>
            <person name="Kim Y."/>
            <person name="Tchigvintsev A."/>
            <person name="Flick R."/>
            <person name="Denaro R."/>
            <person name="Genovese M."/>
            <person name="Albar J.P."/>
            <person name="Reva O.N."/>
            <person name="Martinez-Gomariz M."/>
            <person name="Tran H."/>
            <person name="Ferrer M."/>
            <person name="Savchenko A."/>
            <person name="Yakunin A.F."/>
            <person name="Yakimov M.M."/>
            <person name="Golyshina O.V."/>
            <person name="Reinhardt R."/>
            <person name="Golyshin P.N."/>
        </authorList>
    </citation>
    <scope>NUCLEOTIDE SEQUENCE [LARGE SCALE GENOMIC DNA]</scope>
</reference>
<dbReference type="PATRIC" id="fig|698738.3.peg.2243"/>
<evidence type="ECO:0000259" key="17">
    <source>
        <dbReference type="PROSITE" id="PS51785"/>
    </source>
</evidence>
<evidence type="ECO:0000256" key="9">
    <source>
        <dbReference type="ARBA" id="ARBA00022842"/>
    </source>
</evidence>
<keyword evidence="7 13" id="KW-0378">Hydrolase</keyword>
<keyword evidence="6 13" id="KW-0227">DNA damage</keyword>
<dbReference type="InterPro" id="IPR013520">
    <property type="entry name" value="Ribonucl_H"/>
</dbReference>
<evidence type="ECO:0000256" key="10">
    <source>
        <dbReference type="ARBA" id="ARBA00023125"/>
    </source>
</evidence>
<dbReference type="InterPro" id="IPR023607">
    <property type="entry name" value="Exodeoxyribonuclease_I"/>
</dbReference>
<dbReference type="PROSITE" id="PS51785">
    <property type="entry name" value="EXOI_C"/>
    <property type="match status" value="1"/>
</dbReference>
<feature type="binding site" evidence="14">
    <location>
        <position position="11"/>
    </location>
    <ligand>
        <name>substrate</name>
    </ligand>
</feature>
<dbReference type="EMBL" id="FO203512">
    <property type="protein sequence ID" value="CCK76341.1"/>
    <property type="molecule type" value="Genomic_DNA"/>
</dbReference>
<dbReference type="NCBIfam" id="NF008746">
    <property type="entry name" value="PRK11779.1"/>
    <property type="match status" value="1"/>
</dbReference>
<dbReference type="Gene3D" id="1.10.287.1240">
    <property type="match status" value="1"/>
</dbReference>
<dbReference type="GO" id="GO:0003677">
    <property type="term" value="F:DNA binding"/>
    <property type="evidence" value="ECO:0007669"/>
    <property type="project" value="UniProtKB-KW"/>
</dbReference>
<dbReference type="GO" id="GO:0000175">
    <property type="term" value="F:3'-5'-RNA exonuclease activity"/>
    <property type="evidence" value="ECO:0007669"/>
    <property type="project" value="InterPro"/>
</dbReference>
<keyword evidence="8 13" id="KW-0269">Exonuclease</keyword>
<dbReference type="OrthoDB" id="9763470at2"/>
<protein>
    <recommendedName>
        <fullName evidence="3 13">Exodeoxyribonuclease I</fullName>
        <ecNumber evidence="2 13">3.1.11.1</ecNumber>
    </recommendedName>
</protein>